<dbReference type="PANTHER" id="PTHR46943:SF1">
    <property type="entry name" value="PENTRAXIN-RELATED PROTEIN PTX3"/>
    <property type="match status" value="1"/>
</dbReference>
<evidence type="ECO:0000313" key="6">
    <source>
        <dbReference type="Proteomes" id="UP000664167"/>
    </source>
</evidence>
<feature type="region of interest" description="Disordered" evidence="3">
    <location>
        <begin position="35"/>
        <end position="55"/>
    </location>
</feature>
<feature type="domain" description="LamG-like jellyroll fold" evidence="4">
    <location>
        <begin position="1050"/>
        <end position="1220"/>
    </location>
</feature>
<organism evidence="5 6">
    <name type="scientific">Streptomyces beijiangensis</name>
    <dbReference type="NCBI Taxonomy" id="163361"/>
    <lineage>
        <taxon>Bacteria</taxon>
        <taxon>Bacillati</taxon>
        <taxon>Actinomycetota</taxon>
        <taxon>Actinomycetes</taxon>
        <taxon>Kitasatosporales</taxon>
        <taxon>Streptomycetaceae</taxon>
        <taxon>Streptomyces</taxon>
    </lineage>
</organism>
<evidence type="ECO:0000259" key="4">
    <source>
        <dbReference type="SMART" id="SM00560"/>
    </source>
</evidence>
<feature type="compositionally biased region" description="Basic and acidic residues" evidence="3">
    <location>
        <begin position="41"/>
        <end position="54"/>
    </location>
</feature>
<evidence type="ECO:0000256" key="2">
    <source>
        <dbReference type="ARBA" id="ARBA00023157"/>
    </source>
</evidence>
<proteinExistence type="predicted"/>
<gene>
    <name evidence="5" type="ORF">J0695_18815</name>
</gene>
<keyword evidence="2" id="KW-1015">Disulfide bond</keyword>
<feature type="compositionally biased region" description="Polar residues" evidence="3">
    <location>
        <begin position="526"/>
        <end position="540"/>
    </location>
</feature>
<dbReference type="Gene3D" id="2.60.120.200">
    <property type="match status" value="2"/>
</dbReference>
<evidence type="ECO:0000256" key="3">
    <source>
        <dbReference type="SAM" id="MobiDB-lite"/>
    </source>
</evidence>
<dbReference type="GO" id="GO:0006955">
    <property type="term" value="P:immune response"/>
    <property type="evidence" value="ECO:0007669"/>
    <property type="project" value="InterPro"/>
</dbReference>
<dbReference type="InterPro" id="IPR013320">
    <property type="entry name" value="ConA-like_dom_sf"/>
</dbReference>
<keyword evidence="1" id="KW-0732">Signal</keyword>
<dbReference type="Proteomes" id="UP000664167">
    <property type="component" value="Unassembled WGS sequence"/>
</dbReference>
<dbReference type="PANTHER" id="PTHR46943">
    <property type="entry name" value="PENTRAXIN-RELATED PROTEIN PTX3"/>
    <property type="match status" value="1"/>
</dbReference>
<dbReference type="AlphaFoldDB" id="A0A939F916"/>
<dbReference type="SUPFAM" id="SSF49899">
    <property type="entry name" value="Concanavalin A-like lectins/glucanases"/>
    <property type="match status" value="2"/>
</dbReference>
<feature type="domain" description="LamG-like jellyroll fold" evidence="4">
    <location>
        <begin position="833"/>
        <end position="974"/>
    </location>
</feature>
<dbReference type="Pfam" id="PF13385">
    <property type="entry name" value="Laminin_G_3"/>
    <property type="match status" value="2"/>
</dbReference>
<accession>A0A939F916</accession>
<reference evidence="5" key="1">
    <citation type="submission" date="2021-03" db="EMBL/GenBank/DDBJ databases">
        <title>Streptomyces poriferae sp. nov., a novel marine sponge-derived Actinobacteria species with anti-MRSA activity.</title>
        <authorList>
            <person name="Sandoval-Powers M."/>
            <person name="Kralova S."/>
            <person name="Nguyen G.-S."/>
            <person name="Fawwal D."/>
            <person name="Degnes K."/>
            <person name="Klinkenberg G."/>
            <person name="Sletta H."/>
            <person name="Wentzel A."/>
            <person name="Liles M.R."/>
        </authorList>
    </citation>
    <scope>NUCLEOTIDE SEQUENCE</scope>
    <source>
        <strain evidence="5">DSM 41794</strain>
    </source>
</reference>
<protein>
    <submittedName>
        <fullName evidence="5">Laminin G domain-containing protein</fullName>
    </submittedName>
</protein>
<feature type="region of interest" description="Disordered" evidence="3">
    <location>
        <begin position="759"/>
        <end position="790"/>
    </location>
</feature>
<feature type="region of interest" description="Disordered" evidence="3">
    <location>
        <begin position="250"/>
        <end position="278"/>
    </location>
</feature>
<evidence type="ECO:0000256" key="1">
    <source>
        <dbReference type="ARBA" id="ARBA00022729"/>
    </source>
</evidence>
<dbReference type="EMBL" id="JAFLRJ010000167">
    <property type="protein sequence ID" value="MBO0513834.1"/>
    <property type="molecule type" value="Genomic_DNA"/>
</dbReference>
<sequence length="1228" mass="128145">MLTGVVPAYASSPDIRAATTASDAPQTEEQAALQQAATSGERVEVTGQRTERETTFANPDGETFTLEKSITPVRVEKPGGGWAVPDATLVKRDDGSVGPKAAVAGVTFSAGGDGKDLVKISEDGRSVSLGWPGTLPAPKLDGTRATYENVLPDVNLIMTATVEGFHQVLEVRTEEAAANPALQRIDYALDADGLKIRDGAGGGAEAVDGNGQVVFRSPAARMWNSAGDVAQESADGGSAAQTAGLARIGAADPEPGATVDVAPGEEGDPLTGPGAGDESAVLDLALGSSSVTVRPDSELLSKAGPATLPYYIDPSIELNEDERTVLSSDGDVFYNFSGGDNGMSVGKCGSAVIGGVTYTCGNGYVNRMYFEFSPSKLKGKEVLDASFNVTETWSFSCDARWIDLERTDNISASSKWPGPKKLDQMVDRNVSAGRGSACSPSQPRSAIEFHDYAPEPDENLTPTVKAFADGKMSRLTLMLMAKSESDTISWKRFDDDAVLKVTYIGKPALPGDIGIAAGSGRVCSTDSSKPSIVSSPQPTLQARPRTMPGGEAGATLKAAMDVDKQTGSTWAEVMTDSGQPTTSTVGSNTMVAATTPKLTEGVLHRYRAWTRSYAGSVLRSGPSNASATGPGWCYFIVDATAPKAPTIKFNGPYTPCTTNDCAANGKPGVSGSFTFSPAAGDNIIGYRYRLSTDAYANPDWTYSTTGSAVAVMPPTSGTVTMTVEAQDAVGTKRWGADNIVDFAVSRGAAPVGHWSFDEKDGNALDSSATDTASKDDAALSGGGTRAGDGRRGELLIKPATETTEAEWANDTGLTLNGTTAYAATLKSVLDTRASYTLAAWVRLSAKGHTSTVLSQDGTHSASFDLAYCEDTKTWCMRLADTDTTTTSLNTQRVNALSPAAVGVWTQLAAVVDTTKNTVTLYVNGIPQGSDALGTSWDASGPVQIGRAKAKDAYTDYFPGVIDEASIWAEARGEQDVAKDAALRDKDTGDAYAELVAAWNPAGKTDTTLADSSGYHHDLTLTSGALDGEAISLNGTTAAGTTPGPLVDDSGSFTVTANAAVDSDLLADKPEGYKAQILGQRTATDSSWSLWFEKTKTTTEPVLDEFGDPVLDGDGNPITQPMQNGRWHFGRLTADGTGTEVESTEGALLDSPARLTGVYDAQAKTITLYLSSEPGEPKAYTAALGTGEFTVGKGYLKSVWGNYLPGRIDDVRLWAGALKDGDQVAAIVG</sequence>
<dbReference type="InterPro" id="IPR042837">
    <property type="entry name" value="PTX3"/>
</dbReference>
<evidence type="ECO:0000313" key="5">
    <source>
        <dbReference type="EMBL" id="MBO0513834.1"/>
    </source>
</evidence>
<name>A0A939F916_9ACTN</name>
<keyword evidence="6" id="KW-1185">Reference proteome</keyword>
<comment type="caution">
    <text evidence="5">The sequence shown here is derived from an EMBL/GenBank/DDBJ whole genome shotgun (WGS) entry which is preliminary data.</text>
</comment>
<dbReference type="SMART" id="SM00560">
    <property type="entry name" value="LamGL"/>
    <property type="match status" value="2"/>
</dbReference>
<dbReference type="InterPro" id="IPR006558">
    <property type="entry name" value="LamG-like"/>
</dbReference>
<feature type="region of interest" description="Disordered" evidence="3">
    <location>
        <begin position="526"/>
        <end position="547"/>
    </location>
</feature>
<dbReference type="RefSeq" id="WP_206963257.1">
    <property type="nucleotide sequence ID" value="NZ_BAAAJJ010000010.1"/>
</dbReference>